<dbReference type="Pfam" id="PF13460">
    <property type="entry name" value="NAD_binding_10"/>
    <property type="match status" value="1"/>
</dbReference>
<proteinExistence type="predicted"/>
<evidence type="ECO:0000313" key="3">
    <source>
        <dbReference type="Proteomes" id="UP000184109"/>
    </source>
</evidence>
<reference evidence="3" key="1">
    <citation type="submission" date="2016-11" db="EMBL/GenBank/DDBJ databases">
        <authorList>
            <person name="Varghese N."/>
            <person name="Submissions S."/>
        </authorList>
    </citation>
    <scope>NUCLEOTIDE SEQUENCE [LARGE SCALE GENOMIC DNA]</scope>
    <source>
        <strain evidence="3">DSM 100572</strain>
    </source>
</reference>
<dbReference type="PANTHER" id="PTHR15020:SF50">
    <property type="entry name" value="UPF0659 PROTEIN YMR090W"/>
    <property type="match status" value="1"/>
</dbReference>
<dbReference type="Gene3D" id="3.40.50.720">
    <property type="entry name" value="NAD(P)-binding Rossmann-like Domain"/>
    <property type="match status" value="1"/>
</dbReference>
<evidence type="ECO:0000259" key="1">
    <source>
        <dbReference type="Pfam" id="PF13460"/>
    </source>
</evidence>
<accession>A0A1M5SB37</accession>
<dbReference type="SUPFAM" id="SSF51735">
    <property type="entry name" value="NAD(P)-binding Rossmann-fold domains"/>
    <property type="match status" value="1"/>
</dbReference>
<dbReference type="InterPro" id="IPR036291">
    <property type="entry name" value="NAD(P)-bd_dom_sf"/>
</dbReference>
<dbReference type="RefSeq" id="WP_073117829.1">
    <property type="nucleotide sequence ID" value="NZ_BMEN01000001.1"/>
</dbReference>
<dbReference type="InterPro" id="IPR016040">
    <property type="entry name" value="NAD(P)-bd_dom"/>
</dbReference>
<keyword evidence="3" id="KW-1185">Reference proteome</keyword>
<feature type="domain" description="NAD(P)-binding" evidence="1">
    <location>
        <begin position="7"/>
        <end position="188"/>
    </location>
</feature>
<sequence>MKILVIGASGRVGKILTKKLLEKNHEVIGTTRQNESLFGNYNYTQISLDLLGEIEDMQEKIPNDIDAIYFVSGSRAKNLLALDLHGAIKTMKIAENKNIKQYIMLSSVFSLETHKWKDEGFDELKDYYIAKHYADEWLVRNTHLNYTILQPSALKETEGTGKIEVNIKHPGENAIEDVATTLLEVLNNKATFKKVISMHSGTTPIKKAIDTLGH</sequence>
<protein>
    <submittedName>
        <fullName evidence="2">Uncharacterized conserved protein YbjT, contains NAD(P)-binding and DUF2867 domains</fullName>
    </submittedName>
</protein>
<dbReference type="AlphaFoldDB" id="A0A1M5SB37"/>
<name>A0A1M5SB37_9FLAO</name>
<dbReference type="STRING" id="1195760.SAMN05444281_0214"/>
<dbReference type="PANTHER" id="PTHR15020">
    <property type="entry name" value="FLAVIN REDUCTASE-RELATED"/>
    <property type="match status" value="1"/>
</dbReference>
<dbReference type="Proteomes" id="UP000184109">
    <property type="component" value="Unassembled WGS sequence"/>
</dbReference>
<evidence type="ECO:0000313" key="2">
    <source>
        <dbReference type="EMBL" id="SHH35660.1"/>
    </source>
</evidence>
<organism evidence="2 3">
    <name type="scientific">Wenyingzhuangia marina</name>
    <dbReference type="NCBI Taxonomy" id="1195760"/>
    <lineage>
        <taxon>Bacteria</taxon>
        <taxon>Pseudomonadati</taxon>
        <taxon>Bacteroidota</taxon>
        <taxon>Flavobacteriia</taxon>
        <taxon>Flavobacteriales</taxon>
        <taxon>Flavobacteriaceae</taxon>
        <taxon>Wenyingzhuangia</taxon>
    </lineage>
</organism>
<dbReference type="OrthoDB" id="9787486at2"/>
<dbReference type="EMBL" id="FQXQ01000001">
    <property type="protein sequence ID" value="SHH35660.1"/>
    <property type="molecule type" value="Genomic_DNA"/>
</dbReference>
<gene>
    <name evidence="2" type="ORF">SAMN05444281_0214</name>
</gene>